<dbReference type="Pfam" id="PF13858">
    <property type="entry name" value="DUF4199"/>
    <property type="match status" value="1"/>
</dbReference>
<dbReference type="RefSeq" id="WP_007574590.1">
    <property type="nucleotide sequence ID" value="NZ_BPTS01000002.1"/>
</dbReference>
<dbReference type="STRING" id="688246.Premu_1806"/>
<evidence type="ECO:0000256" key="1">
    <source>
        <dbReference type="SAM" id="Phobius"/>
    </source>
</evidence>
<feature type="transmembrane region" description="Helical" evidence="1">
    <location>
        <begin position="78"/>
        <end position="96"/>
    </location>
</feature>
<feature type="transmembrane region" description="Helical" evidence="1">
    <location>
        <begin position="12"/>
        <end position="33"/>
    </location>
</feature>
<name>F8N627_9BACT</name>
<keyword evidence="1" id="KW-0812">Transmembrane</keyword>
<dbReference type="eggNOG" id="ENOG5032ZPJ">
    <property type="taxonomic scope" value="Bacteria"/>
</dbReference>
<feature type="transmembrane region" description="Helical" evidence="1">
    <location>
        <begin position="144"/>
        <end position="167"/>
    </location>
</feature>
<evidence type="ECO:0000313" key="3">
    <source>
        <dbReference type="Proteomes" id="UP000002772"/>
    </source>
</evidence>
<proteinExistence type="predicted"/>
<evidence type="ECO:0008006" key="4">
    <source>
        <dbReference type="Google" id="ProtNLM"/>
    </source>
</evidence>
<dbReference type="AlphaFoldDB" id="F8N627"/>
<keyword evidence="1" id="KW-0472">Membrane</keyword>
<organism evidence="2 3">
    <name type="scientific">Hallella multisaccharivorax DSM 17128</name>
    <dbReference type="NCBI Taxonomy" id="688246"/>
    <lineage>
        <taxon>Bacteria</taxon>
        <taxon>Pseudomonadati</taxon>
        <taxon>Bacteroidota</taxon>
        <taxon>Bacteroidia</taxon>
        <taxon>Bacteroidales</taxon>
        <taxon>Prevotellaceae</taxon>
        <taxon>Hallella</taxon>
    </lineage>
</organism>
<reference evidence="3" key="1">
    <citation type="journal article" date="2011" name="Stand. Genomic Sci.">
        <title>Non-contiguous finished genome sequence of the opportunistic oral pathogen Prevotella multisaccharivorax type strain (PPPA20).</title>
        <authorList>
            <person name="Pati A."/>
            <person name="Gronow S."/>
            <person name="Lu M."/>
            <person name="Lapidus A."/>
            <person name="Nolan M."/>
            <person name="Lucas S."/>
            <person name="Hammon N."/>
            <person name="Deshpande S."/>
            <person name="Cheng J.F."/>
            <person name="Tapia R."/>
            <person name="Han C."/>
            <person name="Goodwin L."/>
            <person name="Pitluck S."/>
            <person name="Liolios K."/>
            <person name="Pagani I."/>
            <person name="Mavromatis K."/>
            <person name="Mikhailova N."/>
            <person name="Huntemann M."/>
            <person name="Chen A."/>
            <person name="Palaniappan K."/>
            <person name="Land M."/>
            <person name="Hauser L."/>
            <person name="Detter J.C."/>
            <person name="Brambilla E.M."/>
            <person name="Rohde M."/>
            <person name="Goker M."/>
            <person name="Woyke T."/>
            <person name="Bristow J."/>
            <person name="Eisen J.A."/>
            <person name="Markowitz V."/>
            <person name="Hugenholtz P."/>
            <person name="Kyrpides N.C."/>
            <person name="Klenk H.P."/>
            <person name="Ivanova N."/>
        </authorList>
    </citation>
    <scope>NUCLEOTIDE SEQUENCE [LARGE SCALE GENOMIC DNA]</scope>
    <source>
        <strain evidence="3">DSM 17128</strain>
    </source>
</reference>
<dbReference type="HOGENOM" id="CLU_124948_1_0_10"/>
<protein>
    <recommendedName>
        <fullName evidence="4">DUF4199 domain-containing protein</fullName>
    </recommendedName>
</protein>
<dbReference type="EMBL" id="GL945017">
    <property type="protein sequence ID" value="EGN57211.1"/>
    <property type="molecule type" value="Genomic_DNA"/>
</dbReference>
<sequence>MINVTSLIQLKAFARQDGVLLFLLWIASFAVIVTNPASSWGGLLAMATPFLVGWLLIRFRNNALDGAISFRRGLAFSLYTFFYASMLFAVAQYVYFRFLDKGTFLNMLITNVKTLEPVYRAQGVPVRELEQSLTMIGQLSPIEIAFVFMMQNVFLGFLLSFPIAWIGRKKPMEKMGKMGKDINP</sequence>
<dbReference type="Proteomes" id="UP000002772">
    <property type="component" value="Unassembled WGS sequence"/>
</dbReference>
<keyword evidence="1" id="KW-1133">Transmembrane helix</keyword>
<keyword evidence="3" id="KW-1185">Reference proteome</keyword>
<dbReference type="InterPro" id="IPR025250">
    <property type="entry name" value="DUF4199"/>
</dbReference>
<evidence type="ECO:0000313" key="2">
    <source>
        <dbReference type="EMBL" id="EGN57211.1"/>
    </source>
</evidence>
<feature type="transmembrane region" description="Helical" evidence="1">
    <location>
        <begin position="39"/>
        <end position="57"/>
    </location>
</feature>
<accession>F8N627</accession>
<gene>
    <name evidence="2" type="ORF">Premu_1806</name>
</gene>